<evidence type="ECO:0000313" key="10">
    <source>
        <dbReference type="Proteomes" id="UP000288716"/>
    </source>
</evidence>
<accession>A0A443RZE6</accession>
<protein>
    <submittedName>
        <fullName evidence="9">Cytochrome P450 monooxygenase-like protein</fullName>
    </submittedName>
</protein>
<evidence type="ECO:0000256" key="3">
    <source>
        <dbReference type="ARBA" id="ARBA00010617"/>
    </source>
</evidence>
<dbReference type="PANTHER" id="PTHR24291">
    <property type="entry name" value="CYTOCHROME P450 FAMILY 4"/>
    <property type="match status" value="1"/>
</dbReference>
<dbReference type="GO" id="GO:0005789">
    <property type="term" value="C:endoplasmic reticulum membrane"/>
    <property type="evidence" value="ECO:0007669"/>
    <property type="project" value="UniProtKB-SubCell"/>
</dbReference>
<dbReference type="VEuPathDB" id="VectorBase:LDEU011403"/>
<dbReference type="GO" id="GO:0005506">
    <property type="term" value="F:iron ion binding"/>
    <property type="evidence" value="ECO:0007669"/>
    <property type="project" value="InterPro"/>
</dbReference>
<dbReference type="STRING" id="299467.A0A443RZE6"/>
<dbReference type="EMBL" id="NCKV01016388">
    <property type="protein sequence ID" value="RWS20637.1"/>
    <property type="molecule type" value="Genomic_DNA"/>
</dbReference>
<evidence type="ECO:0000256" key="7">
    <source>
        <dbReference type="ARBA" id="ARBA00023033"/>
    </source>
</evidence>
<organism evidence="9 10">
    <name type="scientific">Leptotrombidium deliense</name>
    <dbReference type="NCBI Taxonomy" id="299467"/>
    <lineage>
        <taxon>Eukaryota</taxon>
        <taxon>Metazoa</taxon>
        <taxon>Ecdysozoa</taxon>
        <taxon>Arthropoda</taxon>
        <taxon>Chelicerata</taxon>
        <taxon>Arachnida</taxon>
        <taxon>Acari</taxon>
        <taxon>Acariformes</taxon>
        <taxon>Trombidiformes</taxon>
        <taxon>Prostigmata</taxon>
        <taxon>Anystina</taxon>
        <taxon>Parasitengona</taxon>
        <taxon>Trombiculoidea</taxon>
        <taxon>Trombiculidae</taxon>
        <taxon>Leptotrombidium</taxon>
    </lineage>
</organism>
<comment type="cofactor">
    <cofactor evidence="1">
        <name>heme</name>
        <dbReference type="ChEBI" id="CHEBI:30413"/>
    </cofactor>
</comment>
<evidence type="ECO:0000313" key="9">
    <source>
        <dbReference type="EMBL" id="RWS20637.1"/>
    </source>
</evidence>
<evidence type="ECO:0000256" key="4">
    <source>
        <dbReference type="ARBA" id="ARBA00022617"/>
    </source>
</evidence>
<keyword evidence="6" id="KW-0408">Iron</keyword>
<keyword evidence="7 9" id="KW-0503">Monooxygenase</keyword>
<proteinExistence type="inferred from homology"/>
<keyword evidence="5" id="KW-0256">Endoplasmic reticulum</keyword>
<keyword evidence="8" id="KW-0472">Membrane</keyword>
<evidence type="ECO:0000256" key="1">
    <source>
        <dbReference type="ARBA" id="ARBA00001971"/>
    </source>
</evidence>
<keyword evidence="4" id="KW-0349">Heme</keyword>
<dbReference type="PANTHER" id="PTHR24291:SF189">
    <property type="entry name" value="CYTOCHROME P450 4C3-RELATED"/>
    <property type="match status" value="1"/>
</dbReference>
<evidence type="ECO:0000256" key="8">
    <source>
        <dbReference type="ARBA" id="ARBA00023136"/>
    </source>
</evidence>
<comment type="subcellular location">
    <subcellularLocation>
        <location evidence="2">Endoplasmic reticulum membrane</location>
    </subcellularLocation>
</comment>
<dbReference type="InterPro" id="IPR001128">
    <property type="entry name" value="Cyt_P450"/>
</dbReference>
<evidence type="ECO:0000256" key="2">
    <source>
        <dbReference type="ARBA" id="ARBA00004586"/>
    </source>
</evidence>
<dbReference type="GO" id="GO:0020037">
    <property type="term" value="F:heme binding"/>
    <property type="evidence" value="ECO:0007669"/>
    <property type="project" value="InterPro"/>
</dbReference>
<evidence type="ECO:0000256" key="5">
    <source>
        <dbReference type="ARBA" id="ARBA00022824"/>
    </source>
</evidence>
<reference evidence="9 10" key="1">
    <citation type="journal article" date="2018" name="Gigascience">
        <title>Genomes of trombidid mites reveal novel predicted allergens and laterally-transferred genes associated with secondary metabolism.</title>
        <authorList>
            <person name="Dong X."/>
            <person name="Chaisiri K."/>
            <person name="Xia D."/>
            <person name="Armstrong S.D."/>
            <person name="Fang Y."/>
            <person name="Donnelly M.J."/>
            <person name="Kadowaki T."/>
            <person name="McGarry J.W."/>
            <person name="Darby A.C."/>
            <person name="Makepeace B.L."/>
        </authorList>
    </citation>
    <scope>NUCLEOTIDE SEQUENCE [LARGE SCALE GENOMIC DNA]</scope>
    <source>
        <strain evidence="9">UoL-UT</strain>
    </source>
</reference>
<name>A0A443RZE6_9ACAR</name>
<comment type="similarity">
    <text evidence="3">Belongs to the cytochrome P450 family.</text>
</comment>
<dbReference type="SUPFAM" id="SSF48264">
    <property type="entry name" value="Cytochrome P450"/>
    <property type="match status" value="1"/>
</dbReference>
<dbReference type="Proteomes" id="UP000288716">
    <property type="component" value="Unassembled WGS sequence"/>
</dbReference>
<keyword evidence="7 9" id="KW-0560">Oxidoreductase</keyword>
<dbReference type="Pfam" id="PF00067">
    <property type="entry name" value="p450"/>
    <property type="match status" value="1"/>
</dbReference>
<evidence type="ECO:0000256" key="6">
    <source>
        <dbReference type="ARBA" id="ARBA00023004"/>
    </source>
</evidence>
<dbReference type="AlphaFoldDB" id="A0A443RZE6"/>
<comment type="caution">
    <text evidence="9">The sequence shown here is derived from an EMBL/GenBank/DDBJ whole genome shotgun (WGS) entry which is preliminary data.</text>
</comment>
<dbReference type="GO" id="GO:0016705">
    <property type="term" value="F:oxidoreductase activity, acting on paired donors, with incorporation or reduction of molecular oxygen"/>
    <property type="evidence" value="ECO:0007669"/>
    <property type="project" value="InterPro"/>
</dbReference>
<feature type="non-terminal residue" evidence="9">
    <location>
        <position position="157"/>
    </location>
</feature>
<gene>
    <name evidence="9" type="ORF">B4U80_05407</name>
</gene>
<dbReference type="OrthoDB" id="6504453at2759"/>
<keyword evidence="4" id="KW-0479">Metal-binding</keyword>
<sequence>MQAVQGYTHMYRKERIYRLWIGWEPWVIVWKPETAETILSHNFLLEKSSQYGFLHPWLGTGLLTSSGSKWRSRRKLLVPAFHFKILHDFVPVFNEQGYVLVDKMKSIAEQGKPIDIVPIVTACTLDIICGNYNFKRITINIIEVVCKRNFISASDAC</sequence>
<dbReference type="Gene3D" id="1.10.630.10">
    <property type="entry name" value="Cytochrome P450"/>
    <property type="match status" value="1"/>
</dbReference>
<dbReference type="InterPro" id="IPR050196">
    <property type="entry name" value="Cytochrome_P450_Monoox"/>
</dbReference>
<dbReference type="InterPro" id="IPR036396">
    <property type="entry name" value="Cyt_P450_sf"/>
</dbReference>
<keyword evidence="10" id="KW-1185">Reference proteome</keyword>
<dbReference type="GO" id="GO:0004497">
    <property type="term" value="F:monooxygenase activity"/>
    <property type="evidence" value="ECO:0007669"/>
    <property type="project" value="UniProtKB-KW"/>
</dbReference>